<evidence type="ECO:0000313" key="1">
    <source>
        <dbReference type="EMBL" id="GLQ07787.1"/>
    </source>
</evidence>
<organism evidence="1 2">
    <name type="scientific">Sneathiella chinensis</name>
    <dbReference type="NCBI Taxonomy" id="349750"/>
    <lineage>
        <taxon>Bacteria</taxon>
        <taxon>Pseudomonadati</taxon>
        <taxon>Pseudomonadota</taxon>
        <taxon>Alphaproteobacteria</taxon>
        <taxon>Sneathiellales</taxon>
        <taxon>Sneathiellaceae</taxon>
        <taxon>Sneathiella</taxon>
    </lineage>
</organism>
<proteinExistence type="predicted"/>
<sequence>MVSPWGDVNSAKAGLGGRGLSVVAVPVSVSVSVRAGWEADGLGFVSGAL</sequence>
<dbReference type="Proteomes" id="UP001161409">
    <property type="component" value="Unassembled WGS sequence"/>
</dbReference>
<evidence type="ECO:0000313" key="2">
    <source>
        <dbReference type="Proteomes" id="UP001161409"/>
    </source>
</evidence>
<reference evidence="1" key="1">
    <citation type="journal article" date="2014" name="Int. J. Syst. Evol. Microbiol.">
        <title>Complete genome of a new Firmicutes species belonging to the dominant human colonic microbiota ('Ruminococcus bicirculans') reveals two chromosomes and a selective capacity to utilize plant glucans.</title>
        <authorList>
            <consortium name="NISC Comparative Sequencing Program"/>
            <person name="Wegmann U."/>
            <person name="Louis P."/>
            <person name="Goesmann A."/>
            <person name="Henrissat B."/>
            <person name="Duncan S.H."/>
            <person name="Flint H.J."/>
        </authorList>
    </citation>
    <scope>NUCLEOTIDE SEQUENCE</scope>
    <source>
        <strain evidence="1">NBRC 103408</strain>
    </source>
</reference>
<dbReference type="EMBL" id="BSNF01000009">
    <property type="protein sequence ID" value="GLQ07787.1"/>
    <property type="molecule type" value="Genomic_DNA"/>
</dbReference>
<keyword evidence="2" id="KW-1185">Reference proteome</keyword>
<name>A0ABQ5U6K6_9PROT</name>
<protein>
    <submittedName>
        <fullName evidence="1">Uncharacterized protein</fullName>
    </submittedName>
</protein>
<gene>
    <name evidence="1" type="ORF">GCM10007924_30080</name>
</gene>
<accession>A0ABQ5U6K6</accession>
<comment type="caution">
    <text evidence="1">The sequence shown here is derived from an EMBL/GenBank/DDBJ whole genome shotgun (WGS) entry which is preliminary data.</text>
</comment>
<reference evidence="1" key="2">
    <citation type="submission" date="2023-01" db="EMBL/GenBank/DDBJ databases">
        <title>Draft genome sequence of Sneathiella chinensis strain NBRC 103408.</title>
        <authorList>
            <person name="Sun Q."/>
            <person name="Mori K."/>
        </authorList>
    </citation>
    <scope>NUCLEOTIDE SEQUENCE</scope>
    <source>
        <strain evidence="1">NBRC 103408</strain>
    </source>
</reference>
<dbReference type="RefSeq" id="WP_169560930.1">
    <property type="nucleotide sequence ID" value="NZ_VNWN01000005.1"/>
</dbReference>